<dbReference type="Gene3D" id="3.60.15.10">
    <property type="entry name" value="Ribonuclease Z/Hydroxyacylglutathione hydrolase-like"/>
    <property type="match status" value="1"/>
</dbReference>
<feature type="domain" description="Metallo-beta-lactamase" evidence="1">
    <location>
        <begin position="24"/>
        <end position="201"/>
    </location>
</feature>
<dbReference type="Pfam" id="PF12706">
    <property type="entry name" value="Lactamase_B_2"/>
    <property type="match status" value="1"/>
</dbReference>
<protein>
    <submittedName>
        <fullName evidence="2">MBL fold metallo-hydrolase</fullName>
    </submittedName>
</protein>
<dbReference type="AlphaFoldDB" id="A0A858RFS6"/>
<dbReference type="InterPro" id="IPR036866">
    <property type="entry name" value="RibonucZ/Hydroxyglut_hydro"/>
</dbReference>
<dbReference type="PANTHER" id="PTHR47619">
    <property type="entry name" value="METALLO-HYDROLASE YYCJ-RELATED"/>
    <property type="match status" value="1"/>
</dbReference>
<dbReference type="InterPro" id="IPR052533">
    <property type="entry name" value="WalJ/YycJ-like"/>
</dbReference>
<dbReference type="InterPro" id="IPR001279">
    <property type="entry name" value="Metallo-B-lactamas"/>
</dbReference>
<evidence type="ECO:0000259" key="1">
    <source>
        <dbReference type="SMART" id="SM00849"/>
    </source>
</evidence>
<dbReference type="KEGG" id="luo:HHL09_06340"/>
<reference evidence="2 3" key="1">
    <citation type="submission" date="2020-04" db="EMBL/GenBank/DDBJ databases">
        <title>Luteolibacter sp. G-1-1-1 isolated from soil.</title>
        <authorList>
            <person name="Dahal R.H."/>
        </authorList>
    </citation>
    <scope>NUCLEOTIDE SEQUENCE [LARGE SCALE GENOMIC DNA]</scope>
    <source>
        <strain evidence="2 3">G-1-1-1</strain>
    </source>
</reference>
<keyword evidence="3" id="KW-1185">Reference proteome</keyword>
<organism evidence="2 3">
    <name type="scientific">Luteolibacter luteus</name>
    <dbReference type="NCBI Taxonomy" id="2728835"/>
    <lineage>
        <taxon>Bacteria</taxon>
        <taxon>Pseudomonadati</taxon>
        <taxon>Verrucomicrobiota</taxon>
        <taxon>Verrucomicrobiia</taxon>
        <taxon>Verrucomicrobiales</taxon>
        <taxon>Verrucomicrobiaceae</taxon>
        <taxon>Luteolibacter</taxon>
    </lineage>
</organism>
<evidence type="ECO:0000313" key="3">
    <source>
        <dbReference type="Proteomes" id="UP000501812"/>
    </source>
</evidence>
<keyword evidence="2" id="KW-0378">Hydrolase</keyword>
<dbReference type="EMBL" id="CP051774">
    <property type="protein sequence ID" value="QJE95414.1"/>
    <property type="molecule type" value="Genomic_DNA"/>
</dbReference>
<dbReference type="PANTHER" id="PTHR47619:SF1">
    <property type="entry name" value="EXODEOXYRIBONUCLEASE WALJ"/>
    <property type="match status" value="1"/>
</dbReference>
<accession>A0A858RFS6</accession>
<dbReference type="SMART" id="SM00849">
    <property type="entry name" value="Lactamase_B"/>
    <property type="match status" value="1"/>
</dbReference>
<name>A0A858RFS6_9BACT</name>
<gene>
    <name evidence="2" type="ORF">HHL09_06340</name>
</gene>
<dbReference type="SUPFAM" id="SSF56281">
    <property type="entry name" value="Metallo-hydrolase/oxidoreductase"/>
    <property type="match status" value="1"/>
</dbReference>
<dbReference type="Proteomes" id="UP000501812">
    <property type="component" value="Chromosome"/>
</dbReference>
<sequence>MLPATRSLLPAFLMRFIVLGSGSGGNAAVVEAGGIRLLVDAGLSAKQLVDRMKASGVDPASLHGVLLTHEHGDHVRGLRVLMKALPAPVYATPSTARIVRDSGVDTASWKIFESGAGFQLNGLSVQSFAVPHDAVEPVGFVFRHEERSFGLLSDTGHVTKLILDRLRGVSALFVEANYDDALLEADMKRPWSTKQRISSRHGHLSNAQTAALIAELAPSGLRRVVLGHLSRDCNCPVTAAATVRASFAEIEVCCAEQDKTCGWWD</sequence>
<evidence type="ECO:0000313" key="2">
    <source>
        <dbReference type="EMBL" id="QJE95414.1"/>
    </source>
</evidence>
<proteinExistence type="predicted"/>
<dbReference type="RefSeq" id="WP_169453728.1">
    <property type="nucleotide sequence ID" value="NZ_CP051774.1"/>
</dbReference>
<dbReference type="GO" id="GO:0016787">
    <property type="term" value="F:hydrolase activity"/>
    <property type="evidence" value="ECO:0007669"/>
    <property type="project" value="UniProtKB-KW"/>
</dbReference>